<sequence>MTTIAKTFQMTIYHGLESGCPETDGEMGSIDTKRMQDGNPYKLPEKTFHTVRIIGKPVTDVLTDGK</sequence>
<dbReference type="RefSeq" id="XP_001795224.1">
    <property type="nucleotide sequence ID" value="XM_001795172.1"/>
</dbReference>
<dbReference type="EMBL" id="CH445331">
    <property type="protein sequence ID" value="EAT87202.1"/>
    <property type="molecule type" value="Genomic_DNA"/>
</dbReference>
<dbReference type="InParanoid" id="Q0UTV3"/>
<dbReference type="GeneID" id="5972099"/>
<accession>Q0UTV3</accession>
<dbReference type="AlphaFoldDB" id="Q0UTV3"/>
<reference evidence="2" key="1">
    <citation type="journal article" date="2007" name="Plant Cell">
        <title>Dothideomycete-plant interactions illuminated by genome sequencing and EST analysis of the wheat pathogen Stagonospora nodorum.</title>
        <authorList>
            <person name="Hane J.K."/>
            <person name="Lowe R.G."/>
            <person name="Solomon P.S."/>
            <person name="Tan K.C."/>
            <person name="Schoch C.L."/>
            <person name="Spatafora J.W."/>
            <person name="Crous P.W."/>
            <person name="Kodira C."/>
            <person name="Birren B.W."/>
            <person name="Galagan J.E."/>
            <person name="Torriani S.F."/>
            <person name="McDonald B.A."/>
            <person name="Oliver R.P."/>
        </authorList>
    </citation>
    <scope>NUCLEOTIDE SEQUENCE [LARGE SCALE GENOMIC DNA]</scope>
    <source>
        <strain evidence="2">SN15 / ATCC MYA-4574 / FGSC 10173</strain>
    </source>
</reference>
<organism evidence="1 2">
    <name type="scientific">Phaeosphaeria nodorum (strain SN15 / ATCC MYA-4574 / FGSC 10173)</name>
    <name type="common">Glume blotch fungus</name>
    <name type="synonym">Parastagonospora nodorum</name>
    <dbReference type="NCBI Taxonomy" id="321614"/>
    <lineage>
        <taxon>Eukaryota</taxon>
        <taxon>Fungi</taxon>
        <taxon>Dikarya</taxon>
        <taxon>Ascomycota</taxon>
        <taxon>Pezizomycotina</taxon>
        <taxon>Dothideomycetes</taxon>
        <taxon>Pleosporomycetidae</taxon>
        <taxon>Pleosporales</taxon>
        <taxon>Pleosporineae</taxon>
        <taxon>Phaeosphaeriaceae</taxon>
        <taxon>Parastagonospora</taxon>
    </lineage>
</organism>
<dbReference type="Proteomes" id="UP000001055">
    <property type="component" value="Unassembled WGS sequence"/>
</dbReference>
<gene>
    <name evidence="1" type="ORF">SNOG_04811</name>
</gene>
<proteinExistence type="predicted"/>
<name>Q0UTV3_PHANO</name>
<protein>
    <submittedName>
        <fullName evidence="1">Uncharacterized protein</fullName>
    </submittedName>
</protein>
<dbReference type="KEGG" id="pno:SNOG_04811"/>
<evidence type="ECO:0000313" key="2">
    <source>
        <dbReference type="Proteomes" id="UP000001055"/>
    </source>
</evidence>
<evidence type="ECO:0000313" key="1">
    <source>
        <dbReference type="EMBL" id="EAT87202.1"/>
    </source>
</evidence>